<dbReference type="PANTHER" id="PTHR42690:SF1">
    <property type="entry name" value="THREONINE SYNTHASE-LIKE 2"/>
    <property type="match status" value="1"/>
</dbReference>
<evidence type="ECO:0000256" key="4">
    <source>
        <dbReference type="ARBA" id="ARBA00013028"/>
    </source>
</evidence>
<comment type="similarity">
    <text evidence="3">Belongs to the threonine synthase family.</text>
</comment>
<evidence type="ECO:0000256" key="8">
    <source>
        <dbReference type="ARBA" id="ARBA00022898"/>
    </source>
</evidence>
<evidence type="ECO:0000256" key="11">
    <source>
        <dbReference type="NCBIfam" id="TIGR00260"/>
    </source>
</evidence>
<dbReference type="EMBL" id="CP157804">
    <property type="protein sequence ID" value="XBQ24901.1"/>
    <property type="molecule type" value="Genomic_DNA"/>
</dbReference>
<dbReference type="RefSeq" id="WP_349353009.1">
    <property type="nucleotide sequence ID" value="NZ_CP157804.1"/>
</dbReference>
<dbReference type="InterPro" id="IPR036052">
    <property type="entry name" value="TrpB-like_PALP_sf"/>
</dbReference>
<dbReference type="AlphaFoldDB" id="A0AAU7N348"/>
<dbReference type="GO" id="GO:0009088">
    <property type="term" value="P:threonine biosynthetic process"/>
    <property type="evidence" value="ECO:0007669"/>
    <property type="project" value="UniProtKB-UniRule"/>
</dbReference>
<proteinExistence type="inferred from homology"/>
<evidence type="ECO:0000256" key="5">
    <source>
        <dbReference type="ARBA" id="ARBA00018679"/>
    </source>
</evidence>
<reference evidence="15" key="1">
    <citation type="submission" date="2024-05" db="EMBL/GenBank/DDBJ databases">
        <title>Draft Genome Sequences of Flagellimonas sp. MMG031 and Marinobacter sp. MMG032 Isolated from the dinoflagellate Symbiodinium pilosum.</title>
        <authorList>
            <person name="Shikuma N.J."/>
            <person name="Farrell M.V."/>
        </authorList>
    </citation>
    <scope>NUCLEOTIDE SEQUENCE</scope>
    <source>
        <strain evidence="15">MMG031</strain>
    </source>
</reference>
<dbReference type="SUPFAM" id="SSF53686">
    <property type="entry name" value="Tryptophan synthase beta subunit-like PLP-dependent enzymes"/>
    <property type="match status" value="1"/>
</dbReference>
<evidence type="ECO:0000256" key="6">
    <source>
        <dbReference type="ARBA" id="ARBA00022605"/>
    </source>
</evidence>
<keyword evidence="6" id="KW-0028">Amino-acid biosynthesis</keyword>
<dbReference type="Pfam" id="PF14821">
    <property type="entry name" value="Thr_synth_N"/>
    <property type="match status" value="1"/>
</dbReference>
<feature type="domain" description="Threonine synthase N-terminal" evidence="14">
    <location>
        <begin position="2"/>
        <end position="79"/>
    </location>
</feature>
<comment type="catalytic activity">
    <reaction evidence="10">
        <text>O-phospho-L-homoserine + H2O = L-threonine + phosphate</text>
        <dbReference type="Rhea" id="RHEA:10840"/>
        <dbReference type="ChEBI" id="CHEBI:15377"/>
        <dbReference type="ChEBI" id="CHEBI:43474"/>
        <dbReference type="ChEBI" id="CHEBI:57590"/>
        <dbReference type="ChEBI" id="CHEBI:57926"/>
        <dbReference type="EC" id="4.2.3.1"/>
    </reaction>
</comment>
<evidence type="ECO:0000256" key="9">
    <source>
        <dbReference type="ARBA" id="ARBA00023239"/>
    </source>
</evidence>
<evidence type="ECO:0000256" key="2">
    <source>
        <dbReference type="ARBA" id="ARBA00004979"/>
    </source>
</evidence>
<dbReference type="PANTHER" id="PTHR42690">
    <property type="entry name" value="THREONINE SYNTHASE FAMILY MEMBER"/>
    <property type="match status" value="1"/>
</dbReference>
<evidence type="ECO:0000256" key="7">
    <source>
        <dbReference type="ARBA" id="ARBA00022697"/>
    </source>
</evidence>
<dbReference type="EC" id="4.2.3.1" evidence="4 11"/>
<name>A0AAU7N348_9FLAO</name>
<dbReference type="Pfam" id="PF00291">
    <property type="entry name" value="PALP"/>
    <property type="match status" value="1"/>
</dbReference>
<accession>A0AAU7N348</accession>
<feature type="modified residue" description="N6-(pyridoxal phosphate)lysine" evidence="12">
    <location>
        <position position="107"/>
    </location>
</feature>
<evidence type="ECO:0000256" key="12">
    <source>
        <dbReference type="PIRSR" id="PIRSR604450-51"/>
    </source>
</evidence>
<evidence type="ECO:0000313" key="15">
    <source>
        <dbReference type="EMBL" id="XBQ24901.1"/>
    </source>
</evidence>
<evidence type="ECO:0000256" key="10">
    <source>
        <dbReference type="ARBA" id="ARBA00049144"/>
    </source>
</evidence>
<organism evidence="15">
    <name type="scientific">Flagellimonas sp. MMG031</name>
    <dbReference type="NCBI Taxonomy" id="3158549"/>
    <lineage>
        <taxon>Bacteria</taxon>
        <taxon>Pseudomonadati</taxon>
        <taxon>Bacteroidota</taxon>
        <taxon>Flavobacteriia</taxon>
        <taxon>Flavobacteriales</taxon>
        <taxon>Flavobacteriaceae</taxon>
        <taxon>Flagellimonas</taxon>
    </lineage>
</organism>
<dbReference type="InterPro" id="IPR037158">
    <property type="entry name" value="Thr_synth_N_sf"/>
</dbReference>
<dbReference type="NCBIfam" id="TIGR00260">
    <property type="entry name" value="thrC"/>
    <property type="match status" value="1"/>
</dbReference>
<evidence type="ECO:0000259" key="13">
    <source>
        <dbReference type="Pfam" id="PF00291"/>
    </source>
</evidence>
<sequence length="431" mass="47943">MKFYSLNNQHIRASFKEAVIAGISPDKGLYFPEKITPLNTDFFKTIEKVSNHEIAFKAIHQFVSDDIPDEILKEIIANTLDFEFPVVDIEKNVATLELFHGPTMAFKDVGARFMANCLGYFSQGQKQDVTVLVATSGDTGGAVANGFLGVDGVKVVILYPSGKVSEIQEKQLTTLGQNIEAMEVDGVFDDCQRMVKTAFLDTEITDHKKLTSANSINVARWLPQLFYFLFAYKQAKSKGKDIVFSVPSGNFGNVCAGMVAQKLGMPIKHFVASTNVNDVVPKYMEKGVYEPMPSVATISNAMDVGDPSNFVRIRHLYQNDLETLQNNLSSYSFSDEATKKTMKEVYTKTGYVMDPHGAVGYLGLKEYQKSHPDTFGIFLETAHPVKFLDVVEATLGIGPAIPAQIQKVMDKVKKSHRIANYEELKQYLLQH</sequence>
<dbReference type="Gene3D" id="3.90.1380.10">
    <property type="entry name" value="Threonine synthase, N-terminal domain"/>
    <property type="match status" value="1"/>
</dbReference>
<dbReference type="InterPro" id="IPR000634">
    <property type="entry name" value="Ser/Thr_deHydtase_PyrdxlP-BS"/>
</dbReference>
<comment type="cofactor">
    <cofactor evidence="1 12">
        <name>pyridoxal 5'-phosphate</name>
        <dbReference type="ChEBI" id="CHEBI:597326"/>
    </cofactor>
</comment>
<dbReference type="InterPro" id="IPR029144">
    <property type="entry name" value="Thr_synth_N"/>
</dbReference>
<dbReference type="Gene3D" id="3.40.50.1100">
    <property type="match status" value="2"/>
</dbReference>
<keyword evidence="9 15" id="KW-0456">Lyase</keyword>
<dbReference type="PROSITE" id="PS00165">
    <property type="entry name" value="DEHYDRATASE_SER_THR"/>
    <property type="match status" value="1"/>
</dbReference>
<keyword evidence="7" id="KW-0791">Threonine biosynthesis</keyword>
<dbReference type="InterPro" id="IPR001926">
    <property type="entry name" value="TrpB-like_PALP"/>
</dbReference>
<dbReference type="FunFam" id="3.40.50.1100:FF:000022">
    <property type="entry name" value="Threonine synthase"/>
    <property type="match status" value="1"/>
</dbReference>
<dbReference type="KEGG" id="fld:ABNE31_08330"/>
<dbReference type="InterPro" id="IPR051166">
    <property type="entry name" value="Threonine_Synthase"/>
</dbReference>
<protein>
    <recommendedName>
        <fullName evidence="5 11">Threonine synthase</fullName>
        <ecNumber evidence="4 11">4.2.3.1</ecNumber>
    </recommendedName>
</protein>
<dbReference type="GO" id="GO:0030170">
    <property type="term" value="F:pyridoxal phosphate binding"/>
    <property type="evidence" value="ECO:0007669"/>
    <property type="project" value="InterPro"/>
</dbReference>
<evidence type="ECO:0000259" key="14">
    <source>
        <dbReference type="Pfam" id="PF14821"/>
    </source>
</evidence>
<comment type="pathway">
    <text evidence="2">Amino-acid biosynthesis; L-threonine biosynthesis; L-threonine from L-aspartate: step 5/5.</text>
</comment>
<evidence type="ECO:0000256" key="3">
    <source>
        <dbReference type="ARBA" id="ARBA00005517"/>
    </source>
</evidence>
<evidence type="ECO:0000256" key="1">
    <source>
        <dbReference type="ARBA" id="ARBA00001933"/>
    </source>
</evidence>
<gene>
    <name evidence="15" type="primary">thrC</name>
    <name evidence="15" type="ORF">ABNE31_08330</name>
</gene>
<feature type="domain" description="Tryptophan synthase beta chain-like PALP" evidence="13">
    <location>
        <begin position="96"/>
        <end position="367"/>
    </location>
</feature>
<keyword evidence="8 12" id="KW-0663">Pyridoxal phosphate</keyword>
<dbReference type="InterPro" id="IPR004450">
    <property type="entry name" value="Thr_synthase-like"/>
</dbReference>
<dbReference type="GO" id="GO:0004795">
    <property type="term" value="F:threonine synthase activity"/>
    <property type="evidence" value="ECO:0007669"/>
    <property type="project" value="UniProtKB-UniRule"/>
</dbReference>